<evidence type="ECO:0000313" key="2">
    <source>
        <dbReference type="Proteomes" id="UP000295511"/>
    </source>
</evidence>
<dbReference type="OrthoDB" id="72323at1663"/>
<dbReference type="RefSeq" id="WP_133207078.1">
    <property type="nucleotide sequence ID" value="NZ_SMRU01000064.1"/>
</dbReference>
<organism evidence="1 2">
    <name type="scientific">Arthrobacter terricola</name>
    <dbReference type="NCBI Taxonomy" id="2547396"/>
    <lineage>
        <taxon>Bacteria</taxon>
        <taxon>Bacillati</taxon>
        <taxon>Actinomycetota</taxon>
        <taxon>Actinomycetes</taxon>
        <taxon>Micrococcales</taxon>
        <taxon>Micrococcaceae</taxon>
        <taxon>Arthrobacter</taxon>
    </lineage>
</organism>
<comment type="caution">
    <text evidence="1">The sequence shown here is derived from an EMBL/GenBank/DDBJ whole genome shotgun (WGS) entry which is preliminary data.</text>
</comment>
<protein>
    <submittedName>
        <fullName evidence="1">Uncharacterized protein</fullName>
    </submittedName>
</protein>
<dbReference type="Proteomes" id="UP000295511">
    <property type="component" value="Unassembled WGS sequence"/>
</dbReference>
<proteinExistence type="predicted"/>
<name>A0A4R5K455_9MICC</name>
<dbReference type="AlphaFoldDB" id="A0A4R5K455"/>
<keyword evidence="2" id="KW-1185">Reference proteome</keyword>
<reference evidence="1 2" key="1">
    <citation type="submission" date="2019-03" db="EMBL/GenBank/DDBJ databases">
        <title>Whole genome sequence of Arthrobacter sp JH1-1.</title>
        <authorList>
            <person name="Trinh H.N."/>
        </authorList>
    </citation>
    <scope>NUCLEOTIDE SEQUENCE [LARGE SCALE GENOMIC DNA]</scope>
    <source>
        <strain evidence="1 2">JH1-1</strain>
    </source>
</reference>
<sequence length="82" mass="8946">MARFDDLKYTRDELLLALANDLGCSADDPRIADAYDDLATSWAQGSPDPVATYNGYFGQGPVASELDMTMARAWAADRVLID</sequence>
<accession>A0A4R5K455</accession>
<evidence type="ECO:0000313" key="1">
    <source>
        <dbReference type="EMBL" id="TDF86045.1"/>
    </source>
</evidence>
<gene>
    <name evidence="1" type="ORF">E1809_25730</name>
</gene>
<dbReference type="EMBL" id="SMRU01000064">
    <property type="protein sequence ID" value="TDF86045.1"/>
    <property type="molecule type" value="Genomic_DNA"/>
</dbReference>